<dbReference type="GO" id="GO:0005975">
    <property type="term" value="P:carbohydrate metabolic process"/>
    <property type="evidence" value="ECO:0007669"/>
    <property type="project" value="InterPro"/>
</dbReference>
<dbReference type="InterPro" id="IPR044218">
    <property type="entry name" value="SWEETIE"/>
</dbReference>
<comment type="caution">
    <text evidence="1">The sequence shown here is derived from an EMBL/GenBank/DDBJ whole genome shotgun (WGS) entry which is preliminary data.</text>
</comment>
<dbReference type="PANTHER" id="PTHR46975">
    <property type="entry name" value="PROTEIN SWEETIE"/>
    <property type="match status" value="1"/>
</dbReference>
<accession>A0A2P6S3B8</accession>
<evidence type="ECO:0000313" key="1">
    <source>
        <dbReference type="EMBL" id="PRQ53156.1"/>
    </source>
</evidence>
<organism evidence="1 2">
    <name type="scientific">Rosa chinensis</name>
    <name type="common">China rose</name>
    <dbReference type="NCBI Taxonomy" id="74649"/>
    <lineage>
        <taxon>Eukaryota</taxon>
        <taxon>Viridiplantae</taxon>
        <taxon>Streptophyta</taxon>
        <taxon>Embryophyta</taxon>
        <taxon>Tracheophyta</taxon>
        <taxon>Spermatophyta</taxon>
        <taxon>Magnoliopsida</taxon>
        <taxon>eudicotyledons</taxon>
        <taxon>Gunneridae</taxon>
        <taxon>Pentapetalae</taxon>
        <taxon>rosids</taxon>
        <taxon>fabids</taxon>
        <taxon>Rosales</taxon>
        <taxon>Rosaceae</taxon>
        <taxon>Rosoideae</taxon>
        <taxon>Rosoideae incertae sedis</taxon>
        <taxon>Rosa</taxon>
    </lineage>
</organism>
<name>A0A2P6S3B8_ROSCH</name>
<proteinExistence type="predicted"/>
<evidence type="ECO:0000313" key="2">
    <source>
        <dbReference type="Proteomes" id="UP000238479"/>
    </source>
</evidence>
<keyword evidence="2" id="KW-1185">Reference proteome</keyword>
<dbReference type="Gramene" id="PRQ53156">
    <property type="protein sequence ID" value="PRQ53156"/>
    <property type="gene ID" value="RchiOBHm_Chr2g0163391"/>
</dbReference>
<sequence>MIATKLIKFHEEFVRQEALYMLQNALEGSGGSAATSAYTEAFRLIMQFAVDADVLEDPVSSVRDAEALGSLLALGMNPDAQVQPRGKGPFPPAKKLEGGLPRHLALPFTKASGTRSKDVRVGITLSWVFFLQAIRLKYLHPDSELQNYAIQVMDMLRADTSACVLYILRVGVTNQMTEPTQRSFLVFLGQQLMSPDASPSMKIAGLRTVSYTLKTLGEVPAEFKEVLDNTVVAAVSHSSQLVSSRFRI</sequence>
<dbReference type="STRING" id="74649.A0A2P6S3B8"/>
<protein>
    <submittedName>
        <fullName evidence="1">Uncharacterized protein</fullName>
    </submittedName>
</protein>
<gene>
    <name evidence="1" type="ORF">RchiOBHm_Chr2g0163391</name>
</gene>
<dbReference type="EMBL" id="PDCK01000040">
    <property type="protein sequence ID" value="PRQ53156.1"/>
    <property type="molecule type" value="Genomic_DNA"/>
</dbReference>
<reference evidence="1 2" key="1">
    <citation type="journal article" date="2018" name="Nat. Genet.">
        <title>The Rosa genome provides new insights in the design of modern roses.</title>
        <authorList>
            <person name="Bendahmane M."/>
        </authorList>
    </citation>
    <scope>NUCLEOTIDE SEQUENCE [LARGE SCALE GENOMIC DNA]</scope>
    <source>
        <strain evidence="2">cv. Old Blush</strain>
    </source>
</reference>
<dbReference type="Proteomes" id="UP000238479">
    <property type="component" value="Chromosome 2"/>
</dbReference>
<dbReference type="AlphaFoldDB" id="A0A2P6S3B8"/>
<dbReference type="PANTHER" id="PTHR46975:SF2">
    <property type="entry name" value="PROTEIN SWEETIE"/>
    <property type="match status" value="1"/>
</dbReference>